<protein>
    <recommendedName>
        <fullName evidence="3">Vint domain-containing protein</fullName>
    </recommendedName>
</protein>
<name>A0A6C0CZN4_9ZZZZ</name>
<feature type="transmembrane region" description="Helical" evidence="1">
    <location>
        <begin position="185"/>
        <end position="217"/>
    </location>
</feature>
<keyword evidence="1" id="KW-0812">Transmembrane</keyword>
<organism evidence="2">
    <name type="scientific">viral metagenome</name>
    <dbReference type="NCBI Taxonomy" id="1070528"/>
    <lineage>
        <taxon>unclassified sequences</taxon>
        <taxon>metagenomes</taxon>
        <taxon>organismal metagenomes</taxon>
    </lineage>
</organism>
<feature type="transmembrane region" description="Helical" evidence="1">
    <location>
        <begin position="26"/>
        <end position="45"/>
    </location>
</feature>
<reference evidence="2" key="1">
    <citation type="journal article" date="2020" name="Nature">
        <title>Giant virus diversity and host interactions through global metagenomics.</title>
        <authorList>
            <person name="Schulz F."/>
            <person name="Roux S."/>
            <person name="Paez-Espino D."/>
            <person name="Jungbluth S."/>
            <person name="Walsh D.A."/>
            <person name="Denef V.J."/>
            <person name="McMahon K.D."/>
            <person name="Konstantinidis K.T."/>
            <person name="Eloe-Fadrosh E.A."/>
            <person name="Kyrpides N.C."/>
            <person name="Woyke T."/>
        </authorList>
    </citation>
    <scope>NUCLEOTIDE SEQUENCE</scope>
    <source>
        <strain evidence="2">GVMAG-M-3300023109-53</strain>
    </source>
</reference>
<evidence type="ECO:0000256" key="1">
    <source>
        <dbReference type="SAM" id="Phobius"/>
    </source>
</evidence>
<feature type="transmembrane region" description="Helical" evidence="1">
    <location>
        <begin position="223"/>
        <end position="246"/>
    </location>
</feature>
<proteinExistence type="predicted"/>
<feature type="transmembrane region" description="Helical" evidence="1">
    <location>
        <begin position="91"/>
        <end position="111"/>
    </location>
</feature>
<keyword evidence="1" id="KW-0472">Membrane</keyword>
<accession>A0A6C0CZN4</accession>
<dbReference type="EMBL" id="MN739503">
    <property type="protein sequence ID" value="QHT08915.1"/>
    <property type="molecule type" value="Genomic_DNA"/>
</dbReference>
<dbReference type="AlphaFoldDB" id="A0A6C0CZN4"/>
<evidence type="ECO:0000313" key="2">
    <source>
        <dbReference type="EMBL" id="QHT08915.1"/>
    </source>
</evidence>
<evidence type="ECO:0008006" key="3">
    <source>
        <dbReference type="Google" id="ProtNLM"/>
    </source>
</evidence>
<keyword evidence="1" id="KW-1133">Transmembrane helix</keyword>
<feature type="transmembrane region" description="Helical" evidence="1">
    <location>
        <begin position="146"/>
        <end position="164"/>
    </location>
</feature>
<sequence>MSDSILKVINKIYSKAGFLEKYGGSLWLTIILIIVFFVAISYYHVMNNIQPIKADWLNQRCNPSVIPFAGLINKPDNQSAFDFTASNFNNCIYNILTDIINIFLAPLYYLVNLLTEVMNLIGEALQAVRQVFDSIRKAVGGVSADIMGRILNFLIPLQVILIKIRNMFHQVQGVMTAGMFTLFGVYETIIAAVTGIVQIVTGILLSLAAIIVVLFVIPFGLGLPFAIPLLALFIVILVMALIVWIIDMMILKKFVNPLPGIPSCFDGNTILTLKNGEKIKMKNLKVGMILEEDNMVTAFMEMACLDEIYELDKVYCTGEHKVKFNNEWINVKNHPESKLIDKNYEKVYCINTSNKTIKINDTIFGDYDELDKNEIDEIKLKCDKYLPKAFNLGDIHKFLDGGFEENTTIEMFDGHSVKIKDVKVNDVLKYGERVVGIVEIKADDLDIKNYSLENNENIKCGPNIHICDSDLGMYSTLDMYGESIKVKKIYNLITDKKTFYINGVKYFDYNSCIDKFLDLENISLIKALI</sequence>